<keyword evidence="1" id="KW-0378">Hydrolase</keyword>
<protein>
    <submittedName>
        <fullName evidence="1">HAD family hydrolase</fullName>
        <ecNumber evidence="1">3.-.-.-</ecNumber>
    </submittedName>
</protein>
<organism evidence="1 2">
    <name type="scientific">Hymenobacter humi</name>
    <dbReference type="NCBI Taxonomy" id="1411620"/>
    <lineage>
        <taxon>Bacteria</taxon>
        <taxon>Pseudomonadati</taxon>
        <taxon>Bacteroidota</taxon>
        <taxon>Cytophagia</taxon>
        <taxon>Cytophagales</taxon>
        <taxon>Hymenobacteraceae</taxon>
        <taxon>Hymenobacter</taxon>
    </lineage>
</organism>
<comment type="caution">
    <text evidence="1">The sequence shown here is derived from an EMBL/GenBank/DDBJ whole genome shotgun (WGS) entry which is preliminary data.</text>
</comment>
<dbReference type="GO" id="GO:0016787">
    <property type="term" value="F:hydrolase activity"/>
    <property type="evidence" value="ECO:0007669"/>
    <property type="project" value="UniProtKB-KW"/>
</dbReference>
<dbReference type="Gene3D" id="3.40.50.1000">
    <property type="entry name" value="HAD superfamily/HAD-like"/>
    <property type="match status" value="1"/>
</dbReference>
<dbReference type="Proteomes" id="UP001596513">
    <property type="component" value="Unassembled WGS sequence"/>
</dbReference>
<dbReference type="RefSeq" id="WP_380200008.1">
    <property type="nucleotide sequence ID" value="NZ_JBHTEK010000001.1"/>
</dbReference>
<dbReference type="InterPro" id="IPR023214">
    <property type="entry name" value="HAD_sf"/>
</dbReference>
<gene>
    <name evidence="1" type="ORF">ACFQT0_02175</name>
</gene>
<keyword evidence="2" id="KW-1185">Reference proteome</keyword>
<reference evidence="2" key="1">
    <citation type="journal article" date="2019" name="Int. J. Syst. Evol. Microbiol.">
        <title>The Global Catalogue of Microorganisms (GCM) 10K type strain sequencing project: providing services to taxonomists for standard genome sequencing and annotation.</title>
        <authorList>
            <consortium name="The Broad Institute Genomics Platform"/>
            <consortium name="The Broad Institute Genome Sequencing Center for Infectious Disease"/>
            <person name="Wu L."/>
            <person name="Ma J."/>
        </authorList>
    </citation>
    <scope>NUCLEOTIDE SEQUENCE [LARGE SCALE GENOMIC DNA]</scope>
    <source>
        <strain evidence="2">JCM 19635</strain>
    </source>
</reference>
<name>A0ABW2TZ23_9BACT</name>
<evidence type="ECO:0000313" key="2">
    <source>
        <dbReference type="Proteomes" id="UP001596513"/>
    </source>
</evidence>
<dbReference type="InterPro" id="IPR036412">
    <property type="entry name" value="HAD-like_sf"/>
</dbReference>
<dbReference type="SUPFAM" id="SSF56784">
    <property type="entry name" value="HAD-like"/>
    <property type="match status" value="1"/>
</dbReference>
<dbReference type="EMBL" id="JBHTEK010000001">
    <property type="protein sequence ID" value="MFC7666362.1"/>
    <property type="molecule type" value="Genomic_DNA"/>
</dbReference>
<accession>A0ABW2TZ23</accession>
<dbReference type="EC" id="3.-.-.-" evidence="1"/>
<proteinExistence type="predicted"/>
<evidence type="ECO:0000313" key="1">
    <source>
        <dbReference type="EMBL" id="MFC7666362.1"/>
    </source>
</evidence>
<sequence>MYVGDTPGDLAASRAAEVPFIFATYGFGRVEAAETPLRIDQLAELQQLL</sequence>